<organism evidence="1 2">
    <name type="scientific">Celeribacter arenosi</name>
    <dbReference type="NCBI Taxonomy" id="792649"/>
    <lineage>
        <taxon>Bacteria</taxon>
        <taxon>Pseudomonadati</taxon>
        <taxon>Pseudomonadota</taxon>
        <taxon>Alphaproteobacteria</taxon>
        <taxon>Rhodobacterales</taxon>
        <taxon>Roseobacteraceae</taxon>
        <taxon>Celeribacter</taxon>
    </lineage>
</organism>
<dbReference type="Proteomes" id="UP001399917">
    <property type="component" value="Unassembled WGS sequence"/>
</dbReference>
<gene>
    <name evidence="1" type="ORF">GCM10022404_03100</name>
</gene>
<sequence length="221" mass="24207">MQNEDVHLGIWAAGSFGNDTALDFVDGLSDFKDIRSAITDAASRAGELDTDESCMLLAACDLLAASIGRPSADLPDVPGFKEEGVPDAILDSAKSLVARVRETSELAELWAEGEESEWQMVLDDLILRLTPSIPYKSPERQESPELPDDFLGYCYVCYGEVTARNGIYFEHTEDGAGTCAIHPHRKCIEDQIPGPHWNFDGSPTVQTQKKLLQDMGVEVES</sequence>
<dbReference type="EMBL" id="BAABDF010000002">
    <property type="protein sequence ID" value="GAA3855302.1"/>
    <property type="molecule type" value="Genomic_DNA"/>
</dbReference>
<proteinExistence type="predicted"/>
<dbReference type="Pfam" id="PF14078">
    <property type="entry name" value="DUF4259"/>
    <property type="match status" value="1"/>
</dbReference>
<accession>A0ABP7JUK6</accession>
<dbReference type="RefSeq" id="WP_344842535.1">
    <property type="nucleotide sequence ID" value="NZ_BAABDF010000002.1"/>
</dbReference>
<evidence type="ECO:0008006" key="3">
    <source>
        <dbReference type="Google" id="ProtNLM"/>
    </source>
</evidence>
<comment type="caution">
    <text evidence="1">The sequence shown here is derived from an EMBL/GenBank/DDBJ whole genome shotgun (WGS) entry which is preliminary data.</text>
</comment>
<dbReference type="InterPro" id="IPR025355">
    <property type="entry name" value="DUF4259"/>
</dbReference>
<reference evidence="2" key="1">
    <citation type="journal article" date="2019" name="Int. J. Syst. Evol. Microbiol.">
        <title>The Global Catalogue of Microorganisms (GCM) 10K type strain sequencing project: providing services to taxonomists for standard genome sequencing and annotation.</title>
        <authorList>
            <consortium name="The Broad Institute Genomics Platform"/>
            <consortium name="The Broad Institute Genome Sequencing Center for Infectious Disease"/>
            <person name="Wu L."/>
            <person name="Ma J."/>
        </authorList>
    </citation>
    <scope>NUCLEOTIDE SEQUENCE [LARGE SCALE GENOMIC DNA]</scope>
    <source>
        <strain evidence="2">JCM 17190</strain>
    </source>
</reference>
<keyword evidence="2" id="KW-1185">Reference proteome</keyword>
<protein>
    <recommendedName>
        <fullName evidence="3">DUF4259 domain-containing protein</fullName>
    </recommendedName>
</protein>
<evidence type="ECO:0000313" key="1">
    <source>
        <dbReference type="EMBL" id="GAA3855302.1"/>
    </source>
</evidence>
<evidence type="ECO:0000313" key="2">
    <source>
        <dbReference type="Proteomes" id="UP001399917"/>
    </source>
</evidence>
<name>A0ABP7JUK6_9RHOB</name>